<sequence length="145" mass="16345">MYHYRECGLRNVWLANGYDEHDTPYGPGIAIHDVEGLHRAIAHGIVNKGGKLTGSELRFLRQEMGLSQAKLASMLGNEAQTVALWEKRSSQPKIADRFIRAIYRELDEGNAHIRDMIERLVDSDLEENDARITLEQDSGGWKVAA</sequence>
<protein>
    <submittedName>
        <fullName evidence="2">DNA-binding transcriptional regulator YiaG, contains XRE-type HTH domain</fullName>
    </submittedName>
</protein>
<dbReference type="GO" id="GO:0003677">
    <property type="term" value="F:DNA binding"/>
    <property type="evidence" value="ECO:0007669"/>
    <property type="project" value="UniProtKB-KW"/>
</dbReference>
<name>A0A1T5D6L5_9SPHN</name>
<keyword evidence="3" id="KW-1185">Reference proteome</keyword>
<proteinExistence type="predicted"/>
<evidence type="ECO:0000259" key="1">
    <source>
        <dbReference type="PROSITE" id="PS50943"/>
    </source>
</evidence>
<dbReference type="AlphaFoldDB" id="A0A1T5D6L5"/>
<dbReference type="InterPro" id="IPR001387">
    <property type="entry name" value="Cro/C1-type_HTH"/>
</dbReference>
<dbReference type="CDD" id="cd00093">
    <property type="entry name" value="HTH_XRE"/>
    <property type="match status" value="1"/>
</dbReference>
<dbReference type="InterPro" id="IPR010982">
    <property type="entry name" value="Lambda_DNA-bd_dom_sf"/>
</dbReference>
<dbReference type="EMBL" id="FUYP01000013">
    <property type="protein sequence ID" value="SKB67140.1"/>
    <property type="molecule type" value="Genomic_DNA"/>
</dbReference>
<keyword evidence="2" id="KW-0238">DNA-binding</keyword>
<reference evidence="3" key="1">
    <citation type="submission" date="2017-02" db="EMBL/GenBank/DDBJ databases">
        <authorList>
            <person name="Varghese N."/>
            <person name="Submissions S."/>
        </authorList>
    </citation>
    <scope>NUCLEOTIDE SEQUENCE [LARGE SCALE GENOMIC DNA]</scope>
    <source>
        <strain evidence="3">R11H</strain>
    </source>
</reference>
<organism evidence="2 3">
    <name type="scientific">Sphingopyxis flava</name>
    <dbReference type="NCBI Taxonomy" id="1507287"/>
    <lineage>
        <taxon>Bacteria</taxon>
        <taxon>Pseudomonadati</taxon>
        <taxon>Pseudomonadota</taxon>
        <taxon>Alphaproteobacteria</taxon>
        <taxon>Sphingomonadales</taxon>
        <taxon>Sphingomonadaceae</taxon>
        <taxon>Sphingopyxis</taxon>
    </lineage>
</organism>
<evidence type="ECO:0000313" key="3">
    <source>
        <dbReference type="Proteomes" id="UP000190044"/>
    </source>
</evidence>
<gene>
    <name evidence="2" type="ORF">SAMN06295937_10139</name>
</gene>
<dbReference type="PROSITE" id="PS50943">
    <property type="entry name" value="HTH_CROC1"/>
    <property type="match status" value="1"/>
</dbReference>
<dbReference type="SUPFAM" id="SSF47413">
    <property type="entry name" value="lambda repressor-like DNA-binding domains"/>
    <property type="match status" value="1"/>
</dbReference>
<dbReference type="Gene3D" id="1.10.260.40">
    <property type="entry name" value="lambda repressor-like DNA-binding domains"/>
    <property type="match status" value="1"/>
</dbReference>
<evidence type="ECO:0000313" key="2">
    <source>
        <dbReference type="EMBL" id="SKB67140.1"/>
    </source>
</evidence>
<dbReference type="Proteomes" id="UP000190044">
    <property type="component" value="Unassembled WGS sequence"/>
</dbReference>
<accession>A0A1T5D6L5</accession>
<feature type="domain" description="HTH cro/C1-type" evidence="1">
    <location>
        <begin position="57"/>
        <end position="94"/>
    </location>
</feature>